<feature type="compositionally biased region" description="Polar residues" evidence="1">
    <location>
        <begin position="231"/>
        <end position="240"/>
    </location>
</feature>
<organism evidence="2 3">
    <name type="scientific">Smittium simulii</name>
    <dbReference type="NCBI Taxonomy" id="133385"/>
    <lineage>
        <taxon>Eukaryota</taxon>
        <taxon>Fungi</taxon>
        <taxon>Fungi incertae sedis</taxon>
        <taxon>Zoopagomycota</taxon>
        <taxon>Kickxellomycotina</taxon>
        <taxon>Harpellomycetes</taxon>
        <taxon>Harpellales</taxon>
        <taxon>Legeriomycetaceae</taxon>
        <taxon>Smittium</taxon>
    </lineage>
</organism>
<dbReference type="Proteomes" id="UP000245383">
    <property type="component" value="Unassembled WGS sequence"/>
</dbReference>
<evidence type="ECO:0000313" key="3">
    <source>
        <dbReference type="Proteomes" id="UP000245383"/>
    </source>
</evidence>
<name>A0A2T9YAL9_9FUNG</name>
<gene>
    <name evidence="2" type="ORF">BB561_005390</name>
</gene>
<feature type="region of interest" description="Disordered" evidence="1">
    <location>
        <begin position="231"/>
        <end position="250"/>
    </location>
</feature>
<dbReference type="STRING" id="133385.A0A2T9YAL9"/>
<dbReference type="EMBL" id="MBFR01000317">
    <property type="protein sequence ID" value="PVU89386.1"/>
    <property type="molecule type" value="Genomic_DNA"/>
</dbReference>
<dbReference type="AlphaFoldDB" id="A0A2T9YAL9"/>
<keyword evidence="3" id="KW-1185">Reference proteome</keyword>
<proteinExistence type="predicted"/>
<comment type="caution">
    <text evidence="2">The sequence shown here is derived from an EMBL/GenBank/DDBJ whole genome shotgun (WGS) entry which is preliminary data.</text>
</comment>
<evidence type="ECO:0000313" key="2">
    <source>
        <dbReference type="EMBL" id="PVU89386.1"/>
    </source>
</evidence>
<dbReference type="OrthoDB" id="2400069at2759"/>
<evidence type="ECO:0000256" key="1">
    <source>
        <dbReference type="SAM" id="MobiDB-lite"/>
    </source>
</evidence>
<accession>A0A2T9YAL9</accession>
<sequence length="337" mass="38797">MEENTADTHKLVLKEKNMVPIYTKAIDPTSTASTSNHSIFGVKKRKDYWYALKNQGLRNYSVDFNISNKLRISYQQQFNLKTELAVSSTWLLRSSDIHRIDDVRTYITNGVLYLVIIASKEKRRVQPVKRPCQIVEHSNPIMCLVMVYNEYKPRDASTPCITLHYTRYIHSLLRLITHPKDAPILKAREIEQSNRDDNNSGVTYCVSSLKYNVRINLRALSSINLKMNRGVTSDYTSQPNHNKDKNQSTTQAKRMCAKVYGNGRYNFFLQSGDKCNCRDDGQFRCAPKSRAKWKKVKACINRSVSMGFFNGFRGARCICDDEDGSMICFNRKITPVN</sequence>
<reference evidence="2 3" key="1">
    <citation type="journal article" date="2018" name="MBio">
        <title>Comparative Genomics Reveals the Core Gene Toolbox for the Fungus-Insect Symbiosis.</title>
        <authorList>
            <person name="Wang Y."/>
            <person name="Stata M."/>
            <person name="Wang W."/>
            <person name="Stajich J.E."/>
            <person name="White M.M."/>
            <person name="Moncalvo J.M."/>
        </authorList>
    </citation>
    <scope>NUCLEOTIDE SEQUENCE [LARGE SCALE GENOMIC DNA]</scope>
    <source>
        <strain evidence="2 3">SWE-8-4</strain>
    </source>
</reference>
<protein>
    <submittedName>
        <fullName evidence="2">Uncharacterized protein</fullName>
    </submittedName>
</protein>